<evidence type="ECO:0000256" key="12">
    <source>
        <dbReference type="RuleBase" id="RU003953"/>
    </source>
</evidence>
<dbReference type="CDD" id="cd05398">
    <property type="entry name" value="NT_ClassII-CCAase"/>
    <property type="match status" value="1"/>
</dbReference>
<dbReference type="PANTHER" id="PTHR47788:SF1">
    <property type="entry name" value="A-ADDING TRNA NUCLEOTIDYLTRANSFERASE"/>
    <property type="match status" value="1"/>
</dbReference>
<keyword evidence="5" id="KW-0819">tRNA processing</keyword>
<keyword evidence="8" id="KW-0547">Nucleotide-binding</keyword>
<evidence type="ECO:0000256" key="11">
    <source>
        <dbReference type="PROSITE-ProRule" id="PRU00703"/>
    </source>
</evidence>
<dbReference type="RefSeq" id="WP_246906152.1">
    <property type="nucleotide sequence ID" value="NZ_JALJRB010000008.1"/>
</dbReference>
<evidence type="ECO:0000256" key="6">
    <source>
        <dbReference type="ARBA" id="ARBA00022695"/>
    </source>
</evidence>
<evidence type="ECO:0000256" key="3">
    <source>
        <dbReference type="ARBA" id="ARBA00022555"/>
    </source>
</evidence>
<dbReference type="GO" id="GO:0000049">
    <property type="term" value="F:tRNA binding"/>
    <property type="evidence" value="ECO:0007669"/>
    <property type="project" value="UniProtKB-KW"/>
</dbReference>
<dbReference type="Gene3D" id="3.10.310.30">
    <property type="match status" value="1"/>
</dbReference>
<dbReference type="PANTHER" id="PTHR47788">
    <property type="entry name" value="POLYA POLYMERASE"/>
    <property type="match status" value="1"/>
</dbReference>
<dbReference type="Pfam" id="PF00571">
    <property type="entry name" value="CBS"/>
    <property type="match status" value="2"/>
</dbReference>
<dbReference type="Gene3D" id="3.10.580.10">
    <property type="entry name" value="CBS-domain"/>
    <property type="match status" value="1"/>
</dbReference>
<name>A0AA41R1I7_9BACT</name>
<keyword evidence="3" id="KW-0820">tRNA-binding</keyword>
<keyword evidence="10 12" id="KW-0694">RNA-binding</keyword>
<keyword evidence="6" id="KW-0548">Nucleotidyltransferase</keyword>
<keyword evidence="7" id="KW-0479">Metal-binding</keyword>
<dbReference type="GO" id="GO:0046872">
    <property type="term" value="F:metal ion binding"/>
    <property type="evidence" value="ECO:0007669"/>
    <property type="project" value="UniProtKB-KW"/>
</dbReference>
<sequence length="905" mass="101451">MPATPSPSPDAGLTIITTHVNADFDAMASMLAAQKLYPGAMVVFPGSQEKNLRNFFIQSMVYMYNLAEIKDIDLQQVKRLVLVDTRKAERIGVLAGVLHNPELEIHVYDHHPIKEGDITGVVDVHRVTGATATLMTEILRQRKMPLNAEEATIICLGIYEDTGAFTFSSTTAEDLRAAAYLVSQGANINVIANLIAREISPTQIGYLNDLIQAATRYMINGIEIVVSTVTYDHYLPDFAFLVHKMVKMEELNAIFAIAQMESKVYIVARSRTESVDVGEILTALGGGGHPSAAAATIRGQTLAQVEQALFRELHRQIVGMRQARHLMSSPPITADAAVTCVEANNLLTRYNINALLVTIQKQRRSELVGYITRQVIEKIIYHHLGDVPIGDYMSTEWVTVDPDADLSEVQEKIIGHKQRILPVMRGKEILGVISRTDLLTMLVQSQTRDKDAGDAFRRSASRRTRNITHFMQERLSTRVLDILRDMGRVAESLGYGAYVVGGFVRDLFLYRPNEDIDIVIEGDGIAFAKAYALEFGTRIHTHKAFGTAVVIYPDGFKIDVATARLEYYRSPAALPDVEMSSIKLDLFRRDFTINTLAIQLIPDKFGRLLDFFSAQKDIKDKAIRVLHNLSFVEDPTRVFRALRFEQRFGFTIGKLTAALIDNAVKMDFFKRLSGRRVFTEIRLILEEDNPVPAIVRMGDFDLLKVIHPTIVINKALIALLEEVRGVIAWHDLLFVETPCMRWTVYLMGLIHANDMATCHEICRRLELATRYEALFCQERAAADHCLQQMEHRLPASAGALYHRLHPFRAELILYMMAATRVKAVKKAISKYYTELRKIEPLIGGNELIALGLTPGPLFRQILDAILDAKLNGALATREDEIQFARRWAADAAATASQNTDDKQMS</sequence>
<evidence type="ECO:0000313" key="14">
    <source>
        <dbReference type="EMBL" id="MCJ8500764.1"/>
    </source>
</evidence>
<dbReference type="Pfam" id="PF12627">
    <property type="entry name" value="PolyA_pol_RNAbd"/>
    <property type="match status" value="1"/>
</dbReference>
<dbReference type="GO" id="GO:0016779">
    <property type="term" value="F:nucleotidyltransferase activity"/>
    <property type="evidence" value="ECO:0007669"/>
    <property type="project" value="UniProtKB-KW"/>
</dbReference>
<proteinExistence type="inferred from homology"/>
<evidence type="ECO:0000256" key="7">
    <source>
        <dbReference type="ARBA" id="ARBA00022723"/>
    </source>
</evidence>
<dbReference type="PROSITE" id="PS51371">
    <property type="entry name" value="CBS"/>
    <property type="match status" value="2"/>
</dbReference>
<comment type="caution">
    <text evidence="14">The sequence shown here is derived from an EMBL/GenBank/DDBJ whole genome shotgun (WGS) entry which is preliminary data.</text>
</comment>
<evidence type="ECO:0000256" key="4">
    <source>
        <dbReference type="ARBA" id="ARBA00022679"/>
    </source>
</evidence>
<dbReference type="AlphaFoldDB" id="A0AA41R1I7"/>
<dbReference type="Pfam" id="PF01743">
    <property type="entry name" value="PolyA_pol"/>
    <property type="match status" value="1"/>
</dbReference>
<dbReference type="InterPro" id="IPR001667">
    <property type="entry name" value="DDH_dom"/>
</dbReference>
<evidence type="ECO:0000256" key="5">
    <source>
        <dbReference type="ARBA" id="ARBA00022694"/>
    </source>
</evidence>
<evidence type="ECO:0000256" key="1">
    <source>
        <dbReference type="ARBA" id="ARBA00001946"/>
    </source>
</evidence>
<dbReference type="InterPro" id="IPR002646">
    <property type="entry name" value="PolA_pol_head_dom"/>
</dbReference>
<dbReference type="Gene3D" id="3.90.1640.10">
    <property type="entry name" value="inorganic pyrophosphatase (n-terminal core)"/>
    <property type="match status" value="1"/>
</dbReference>
<dbReference type="SUPFAM" id="SSF81301">
    <property type="entry name" value="Nucleotidyltransferase"/>
    <property type="match status" value="1"/>
</dbReference>
<keyword evidence="15" id="KW-1185">Reference proteome</keyword>
<feature type="domain" description="CBS" evidence="13">
    <location>
        <begin position="327"/>
        <end position="387"/>
    </location>
</feature>
<dbReference type="InterPro" id="IPR003156">
    <property type="entry name" value="DHHA1_dom"/>
</dbReference>
<dbReference type="InterPro" id="IPR038763">
    <property type="entry name" value="DHH_sf"/>
</dbReference>
<comment type="cofactor">
    <cofactor evidence="1">
        <name>Mg(2+)</name>
        <dbReference type="ChEBI" id="CHEBI:18420"/>
    </cofactor>
</comment>
<dbReference type="InterPro" id="IPR043519">
    <property type="entry name" value="NT_sf"/>
</dbReference>
<dbReference type="GO" id="GO:0008033">
    <property type="term" value="P:tRNA processing"/>
    <property type="evidence" value="ECO:0007669"/>
    <property type="project" value="UniProtKB-KW"/>
</dbReference>
<evidence type="ECO:0000259" key="13">
    <source>
        <dbReference type="PROSITE" id="PS51371"/>
    </source>
</evidence>
<dbReference type="SMART" id="SM00116">
    <property type="entry name" value="CBS"/>
    <property type="match status" value="2"/>
</dbReference>
<evidence type="ECO:0000256" key="9">
    <source>
        <dbReference type="ARBA" id="ARBA00022842"/>
    </source>
</evidence>
<dbReference type="GO" id="GO:0000166">
    <property type="term" value="F:nucleotide binding"/>
    <property type="evidence" value="ECO:0007669"/>
    <property type="project" value="UniProtKB-KW"/>
</dbReference>
<evidence type="ECO:0000256" key="2">
    <source>
        <dbReference type="ARBA" id="ARBA00007265"/>
    </source>
</evidence>
<dbReference type="Pfam" id="PF02272">
    <property type="entry name" value="DHHA1"/>
    <property type="match status" value="1"/>
</dbReference>
<accession>A0AA41R1I7</accession>
<dbReference type="SUPFAM" id="SSF54631">
    <property type="entry name" value="CBS-domain pair"/>
    <property type="match status" value="1"/>
</dbReference>
<organism evidence="14 15">
    <name type="scientific">Desulfatitalea alkaliphila</name>
    <dbReference type="NCBI Taxonomy" id="2929485"/>
    <lineage>
        <taxon>Bacteria</taxon>
        <taxon>Pseudomonadati</taxon>
        <taxon>Thermodesulfobacteriota</taxon>
        <taxon>Desulfobacteria</taxon>
        <taxon>Desulfobacterales</taxon>
        <taxon>Desulfosarcinaceae</taxon>
        <taxon>Desulfatitalea</taxon>
    </lineage>
</organism>
<protein>
    <submittedName>
        <fullName evidence="14">CBS domain-containing protein</fullName>
    </submittedName>
</protein>
<keyword evidence="11" id="KW-0129">CBS domain</keyword>
<dbReference type="InterPro" id="IPR046342">
    <property type="entry name" value="CBS_dom_sf"/>
</dbReference>
<gene>
    <name evidence="14" type="ORF">MRX98_09295</name>
</gene>
<dbReference type="InterPro" id="IPR052390">
    <property type="entry name" value="tRNA_nt/polyA_polymerase"/>
</dbReference>
<keyword evidence="4 12" id="KW-0808">Transferase</keyword>
<evidence type="ECO:0000313" key="15">
    <source>
        <dbReference type="Proteomes" id="UP001165427"/>
    </source>
</evidence>
<dbReference type="InterPro" id="IPR032828">
    <property type="entry name" value="PolyA_RNA-bd"/>
</dbReference>
<dbReference type="EMBL" id="JALJRB010000008">
    <property type="protein sequence ID" value="MCJ8500764.1"/>
    <property type="molecule type" value="Genomic_DNA"/>
</dbReference>
<comment type="similarity">
    <text evidence="2 12">Belongs to the tRNA nucleotidyltransferase/poly(A) polymerase family.</text>
</comment>
<feature type="domain" description="CBS" evidence="13">
    <location>
        <begin position="393"/>
        <end position="450"/>
    </location>
</feature>
<reference evidence="14" key="1">
    <citation type="submission" date="2022-04" db="EMBL/GenBank/DDBJ databases">
        <title>Desulfatitalea alkaliphila sp. nov., a novel anaerobic sulfate-reducing bacterium isolated from terrestrial mud volcano, Taman Peninsula, Russia.</title>
        <authorList>
            <person name="Khomyakova M.A."/>
            <person name="Merkel A.Y."/>
            <person name="Slobodkin A.I."/>
        </authorList>
    </citation>
    <scope>NUCLEOTIDE SEQUENCE</scope>
    <source>
        <strain evidence="14">M08but</strain>
    </source>
</reference>
<dbReference type="Gene3D" id="3.30.460.10">
    <property type="entry name" value="Beta Polymerase, domain 2"/>
    <property type="match status" value="1"/>
</dbReference>
<evidence type="ECO:0000256" key="10">
    <source>
        <dbReference type="ARBA" id="ARBA00022884"/>
    </source>
</evidence>
<dbReference type="SUPFAM" id="SSF81891">
    <property type="entry name" value="Poly A polymerase C-terminal region-like"/>
    <property type="match status" value="1"/>
</dbReference>
<evidence type="ECO:0000256" key="8">
    <source>
        <dbReference type="ARBA" id="ARBA00022741"/>
    </source>
</evidence>
<dbReference type="Proteomes" id="UP001165427">
    <property type="component" value="Unassembled WGS sequence"/>
</dbReference>
<dbReference type="Pfam" id="PF01368">
    <property type="entry name" value="DHH"/>
    <property type="match status" value="1"/>
</dbReference>
<dbReference type="InterPro" id="IPR000644">
    <property type="entry name" value="CBS_dom"/>
</dbReference>
<dbReference type="Gene3D" id="1.10.3090.10">
    <property type="entry name" value="cca-adding enzyme, domain 2"/>
    <property type="match status" value="1"/>
</dbReference>
<keyword evidence="9" id="KW-0460">Magnesium</keyword>
<dbReference type="SUPFAM" id="SSF64182">
    <property type="entry name" value="DHH phosphoesterases"/>
    <property type="match status" value="1"/>
</dbReference>